<dbReference type="InterPro" id="IPR019142">
    <property type="entry name" value="Dymeclin"/>
</dbReference>
<evidence type="ECO:0000256" key="3">
    <source>
        <dbReference type="ARBA" id="ARBA00022707"/>
    </source>
</evidence>
<dbReference type="AlphaFoldDB" id="A0A9W8AFJ7"/>
<dbReference type="PANTHER" id="PTHR12895:SF9">
    <property type="entry name" value="DYMECLIN"/>
    <property type="match status" value="1"/>
</dbReference>
<sequence>MAPPPQSPNDRARKVRVHVPTMGHGGTPSQSKVPFLPNSEPRPTLEAGSLGLNTLARPQHARRNGSISVDASLASNLSSPLDGSVPTSFPAPTVDRPGDKSPPRPGRPRRGLSEIKVLGFPELCVLRDITSSHAYILENFDFWVTGLGNTKFPDLKDGADAQEIRLCTLQSTEELLLNTRRTANLSSLLTHFLIQMRYLATINYETPIPPATCSSLFIVGIICANLLHLRPARQVEEVLNGQRLHASHYTNFLGRLGMEEDGGVKLQAAVKVLADQRSRGEQLLEAVVHALTHLNITRHPSGYPFYRLAQRTLAELYSPQLIRSSVQPPPLPVPGQYFLHLTLTKLRHTAADLLHRLVANFINPPLPCPPAASAVYSAYSYLFTSSKATQSTAARNLADAGLLLGLLLIYQPEPAPTSAGEDGLVRILSAVSLQPTSELPDGTLATTAPPVVRRVPSQLPTEGDFRDALAGDWADRGTGLSITSRAGAGPVYRDVMTVLFRDLTSEPGTLLLYTLLTQSPSFTNYVLARTDPDDFVVPLLRTLYQAAEQPTPSYPQYYLWLTTLARLTSDATFNQEFQRHTLEPLPWLPDRALKSITLSQLVVLVLARILQANFTVHRDAFIHECVLAILLNFAPHIVHLPATLVQRLLKVYDMVVRRYLKIAALAADPTSPQQLSHTLHMADFYLYLDTVRVLTRVFRLVLDHHLKHNTQLIYGLLQSKDLFSALQNDIRFGDAVKGINFVIAYFQACIHEARLSTPPTEEEVLHVIKDKGHLARPNAGDANRTPLALRAQFQTPPACLDFYAPYIWSLLVEFCPVSYSGEEAVLLIQFRAEMGAEGN</sequence>
<feature type="region of interest" description="Disordered" evidence="5">
    <location>
        <begin position="77"/>
        <end position="112"/>
    </location>
</feature>
<evidence type="ECO:0000256" key="1">
    <source>
        <dbReference type="ARBA" id="ARBA00010603"/>
    </source>
</evidence>
<feature type="region of interest" description="Disordered" evidence="5">
    <location>
        <begin position="1"/>
        <end position="63"/>
    </location>
</feature>
<protein>
    <recommendedName>
        <fullName evidence="2">Dymeclin</fullName>
    </recommendedName>
</protein>
<name>A0A9W8AFJ7_9FUNG</name>
<evidence type="ECO:0000313" key="6">
    <source>
        <dbReference type="EMBL" id="KAJ1924986.1"/>
    </source>
</evidence>
<evidence type="ECO:0000256" key="4">
    <source>
        <dbReference type="ARBA" id="ARBA00023288"/>
    </source>
</evidence>
<dbReference type="Pfam" id="PF09742">
    <property type="entry name" value="Dymeclin"/>
    <property type="match status" value="1"/>
</dbReference>
<dbReference type="EMBL" id="JANBPT010000244">
    <property type="protein sequence ID" value="KAJ1924986.1"/>
    <property type="molecule type" value="Genomic_DNA"/>
</dbReference>
<reference evidence="6" key="1">
    <citation type="submission" date="2022-07" db="EMBL/GenBank/DDBJ databases">
        <title>Phylogenomic reconstructions and comparative analyses of Kickxellomycotina fungi.</title>
        <authorList>
            <person name="Reynolds N.K."/>
            <person name="Stajich J.E."/>
            <person name="Barry K."/>
            <person name="Grigoriev I.V."/>
            <person name="Crous P."/>
            <person name="Smith M.E."/>
        </authorList>
    </citation>
    <scope>NUCLEOTIDE SEQUENCE</scope>
    <source>
        <strain evidence="6">RSA 861</strain>
    </source>
</reference>
<proteinExistence type="inferred from homology"/>
<organism evidence="6 7">
    <name type="scientific">Tieghemiomyces parasiticus</name>
    <dbReference type="NCBI Taxonomy" id="78921"/>
    <lineage>
        <taxon>Eukaryota</taxon>
        <taxon>Fungi</taxon>
        <taxon>Fungi incertae sedis</taxon>
        <taxon>Zoopagomycota</taxon>
        <taxon>Kickxellomycotina</taxon>
        <taxon>Dimargaritomycetes</taxon>
        <taxon>Dimargaritales</taxon>
        <taxon>Dimargaritaceae</taxon>
        <taxon>Tieghemiomyces</taxon>
    </lineage>
</organism>
<keyword evidence="4" id="KW-0449">Lipoprotein</keyword>
<keyword evidence="7" id="KW-1185">Reference proteome</keyword>
<evidence type="ECO:0000256" key="2">
    <source>
        <dbReference type="ARBA" id="ARBA00015736"/>
    </source>
</evidence>
<dbReference type="Proteomes" id="UP001150569">
    <property type="component" value="Unassembled WGS sequence"/>
</dbReference>
<feature type="compositionally biased region" description="Polar residues" evidence="5">
    <location>
        <begin position="77"/>
        <end position="87"/>
    </location>
</feature>
<keyword evidence="3" id="KW-0519">Myristate</keyword>
<comment type="similarity">
    <text evidence="1">Belongs to the dymeclin family.</text>
</comment>
<gene>
    <name evidence="6" type="ORF">IWQ60_004846</name>
</gene>
<dbReference type="OrthoDB" id="10253409at2759"/>
<evidence type="ECO:0000313" key="7">
    <source>
        <dbReference type="Proteomes" id="UP001150569"/>
    </source>
</evidence>
<accession>A0A9W8AFJ7</accession>
<dbReference type="GO" id="GO:0007030">
    <property type="term" value="P:Golgi organization"/>
    <property type="evidence" value="ECO:0007669"/>
    <property type="project" value="TreeGrafter"/>
</dbReference>
<evidence type="ECO:0000256" key="5">
    <source>
        <dbReference type="SAM" id="MobiDB-lite"/>
    </source>
</evidence>
<dbReference type="GO" id="GO:0005794">
    <property type="term" value="C:Golgi apparatus"/>
    <property type="evidence" value="ECO:0007669"/>
    <property type="project" value="TreeGrafter"/>
</dbReference>
<dbReference type="PANTHER" id="PTHR12895">
    <property type="entry name" value="DYMECLIN"/>
    <property type="match status" value="1"/>
</dbReference>
<comment type="caution">
    <text evidence="6">The sequence shown here is derived from an EMBL/GenBank/DDBJ whole genome shotgun (WGS) entry which is preliminary data.</text>
</comment>